<feature type="chain" id="PRO_5046471402" evidence="2">
    <location>
        <begin position="28"/>
        <end position="241"/>
    </location>
</feature>
<keyword evidence="4" id="KW-0418">Kinase</keyword>
<proteinExistence type="predicted"/>
<feature type="region of interest" description="Disordered" evidence="1">
    <location>
        <begin position="165"/>
        <end position="241"/>
    </location>
</feature>
<feature type="signal peptide" evidence="2">
    <location>
        <begin position="1"/>
        <end position="27"/>
    </location>
</feature>
<dbReference type="SMART" id="SM00894">
    <property type="entry name" value="Excalibur"/>
    <property type="match status" value="1"/>
</dbReference>
<dbReference type="GO" id="GO:0016301">
    <property type="term" value="F:kinase activity"/>
    <property type="evidence" value="ECO:0007669"/>
    <property type="project" value="UniProtKB-KW"/>
</dbReference>
<dbReference type="Proteomes" id="UP001183817">
    <property type="component" value="Unassembled WGS sequence"/>
</dbReference>
<dbReference type="Pfam" id="PF05901">
    <property type="entry name" value="Excalibur"/>
    <property type="match status" value="1"/>
</dbReference>
<organism evidence="4 5">
    <name type="scientific">Paeniglutamicibacter sulfureus</name>
    <dbReference type="NCBI Taxonomy" id="43666"/>
    <lineage>
        <taxon>Bacteria</taxon>
        <taxon>Bacillati</taxon>
        <taxon>Actinomycetota</taxon>
        <taxon>Actinomycetes</taxon>
        <taxon>Micrococcales</taxon>
        <taxon>Micrococcaceae</taxon>
        <taxon>Paeniglutamicibacter</taxon>
    </lineage>
</organism>
<sequence length="241" mass="24801">MSRGIVGKSIAGVVLALTLVGCSMATADPGNGDTLLEEAAVAETLPADLASHVGQSCEFDYQVMTQGAANNYCDADSTGALVWVDQDAHDRAEADLASAREAEAQNVAEAKKKANEAAAATAKAAADAKKKKAAAAEKAAAETKKKAAAAKAEATAKAKATRKAADAQAAKVREQEAKSARAAEKAREKKESAKPKAPKVTANTYYKNCTAVRNAGADPIYKGDPGYSRKLDRDGDGVACE</sequence>
<feature type="compositionally biased region" description="Basic and acidic residues" evidence="1">
    <location>
        <begin position="227"/>
        <end position="241"/>
    </location>
</feature>
<keyword evidence="4" id="KW-0808">Transferase</keyword>
<feature type="domain" description="Excalibur calcium-binding" evidence="3">
    <location>
        <begin position="205"/>
        <end position="241"/>
    </location>
</feature>
<feature type="compositionally biased region" description="Basic and acidic residues" evidence="1">
    <location>
        <begin position="171"/>
        <end position="194"/>
    </location>
</feature>
<evidence type="ECO:0000259" key="3">
    <source>
        <dbReference type="SMART" id="SM00894"/>
    </source>
</evidence>
<dbReference type="InterPro" id="IPR008613">
    <property type="entry name" value="Excalibur_Ca-bd_domain"/>
</dbReference>
<dbReference type="PROSITE" id="PS51257">
    <property type="entry name" value="PROKAR_LIPOPROTEIN"/>
    <property type="match status" value="1"/>
</dbReference>
<accession>A0ABU2BP45</accession>
<evidence type="ECO:0000313" key="5">
    <source>
        <dbReference type="Proteomes" id="UP001183817"/>
    </source>
</evidence>
<name>A0ABU2BP45_9MICC</name>
<gene>
    <name evidence="4" type="ORF">J2S64_002780</name>
</gene>
<keyword evidence="2" id="KW-0732">Signal</keyword>
<comment type="caution">
    <text evidence="4">The sequence shown here is derived from an EMBL/GenBank/DDBJ whole genome shotgun (WGS) entry which is preliminary data.</text>
</comment>
<evidence type="ECO:0000256" key="2">
    <source>
        <dbReference type="SAM" id="SignalP"/>
    </source>
</evidence>
<evidence type="ECO:0000256" key="1">
    <source>
        <dbReference type="SAM" id="MobiDB-lite"/>
    </source>
</evidence>
<protein>
    <submittedName>
        <fullName evidence="4">Chemotaxis protein histidine kinase CheA</fullName>
    </submittedName>
</protein>
<dbReference type="EMBL" id="JAVDYI010000001">
    <property type="protein sequence ID" value="MDR7359089.1"/>
    <property type="molecule type" value="Genomic_DNA"/>
</dbReference>
<evidence type="ECO:0000313" key="4">
    <source>
        <dbReference type="EMBL" id="MDR7359089.1"/>
    </source>
</evidence>
<dbReference type="RefSeq" id="WP_310291307.1">
    <property type="nucleotide sequence ID" value="NZ_BAAAWO010000001.1"/>
</dbReference>
<keyword evidence="5" id="KW-1185">Reference proteome</keyword>
<reference evidence="4 5" key="1">
    <citation type="submission" date="2023-07" db="EMBL/GenBank/DDBJ databases">
        <title>Sequencing the genomes of 1000 actinobacteria strains.</title>
        <authorList>
            <person name="Klenk H.-P."/>
        </authorList>
    </citation>
    <scope>NUCLEOTIDE SEQUENCE [LARGE SCALE GENOMIC DNA]</scope>
    <source>
        <strain evidence="4 5">DSM 20167</strain>
    </source>
</reference>